<gene>
    <name evidence="2" type="ORF">SAMN04488004_103104</name>
</gene>
<accession>A0A1I4D2M7</accession>
<name>A0A1I4D2M7_9RHOB</name>
<organism evidence="2 3">
    <name type="scientific">Loktanella salsilacus</name>
    <dbReference type="NCBI Taxonomy" id="195913"/>
    <lineage>
        <taxon>Bacteria</taxon>
        <taxon>Pseudomonadati</taxon>
        <taxon>Pseudomonadota</taxon>
        <taxon>Alphaproteobacteria</taxon>
        <taxon>Rhodobacterales</taxon>
        <taxon>Roseobacteraceae</taxon>
        <taxon>Loktanella</taxon>
    </lineage>
</organism>
<dbReference type="EMBL" id="FOTF01000003">
    <property type="protein sequence ID" value="SFK86331.1"/>
    <property type="molecule type" value="Genomic_DNA"/>
</dbReference>
<dbReference type="Proteomes" id="UP000199550">
    <property type="component" value="Unassembled WGS sequence"/>
</dbReference>
<dbReference type="STRING" id="195913.SAMN04488004_103104"/>
<keyword evidence="1" id="KW-0812">Transmembrane</keyword>
<keyword evidence="3" id="KW-1185">Reference proteome</keyword>
<reference evidence="2 3" key="1">
    <citation type="submission" date="2016-10" db="EMBL/GenBank/DDBJ databases">
        <authorList>
            <person name="de Groot N.N."/>
        </authorList>
    </citation>
    <scope>NUCLEOTIDE SEQUENCE [LARGE SCALE GENOMIC DNA]</scope>
    <source>
        <strain evidence="2 3">DSM 16199</strain>
    </source>
</reference>
<proteinExistence type="predicted"/>
<dbReference type="RefSeq" id="WP_090185649.1">
    <property type="nucleotide sequence ID" value="NZ_CAXIDI010000001.1"/>
</dbReference>
<dbReference type="AlphaFoldDB" id="A0A1I4D2M7"/>
<sequence length="114" mass="13000">MSGHRDQFYKRLRRITRQHNKLSGGYTLRLNKQNLIVARPHFTALAFPWKALFVTALIALGFKAYIMTVMDAPTYAGKLDTLSQGHMFEQAGAWVMQPDPATDAVARVMRMMRS</sequence>
<evidence type="ECO:0000313" key="2">
    <source>
        <dbReference type="EMBL" id="SFK86331.1"/>
    </source>
</evidence>
<keyword evidence="1" id="KW-0472">Membrane</keyword>
<feature type="transmembrane region" description="Helical" evidence="1">
    <location>
        <begin position="47"/>
        <end position="66"/>
    </location>
</feature>
<protein>
    <submittedName>
        <fullName evidence="2">Uncharacterized protein</fullName>
    </submittedName>
</protein>
<dbReference type="OrthoDB" id="7866534at2"/>
<keyword evidence="1" id="KW-1133">Transmembrane helix</keyword>
<evidence type="ECO:0000256" key="1">
    <source>
        <dbReference type="SAM" id="Phobius"/>
    </source>
</evidence>
<evidence type="ECO:0000313" key="3">
    <source>
        <dbReference type="Proteomes" id="UP000199550"/>
    </source>
</evidence>
<dbReference type="GeneID" id="97892300"/>